<keyword evidence="2" id="KW-1003">Cell membrane</keyword>
<comment type="caution">
    <text evidence="8">The sequence shown here is derived from an EMBL/GenBank/DDBJ whole genome shotgun (WGS) entry which is preliminary data.</text>
</comment>
<keyword evidence="3 6" id="KW-0812">Transmembrane</keyword>
<evidence type="ECO:0000256" key="3">
    <source>
        <dbReference type="ARBA" id="ARBA00022692"/>
    </source>
</evidence>
<name>A0ABX1HMH5_9BACT</name>
<feature type="domain" description="ABC-2 type transporter transmembrane" evidence="7">
    <location>
        <begin position="20"/>
        <end position="437"/>
    </location>
</feature>
<dbReference type="PANTHER" id="PTHR30294:SF29">
    <property type="entry name" value="MULTIDRUG ABC TRANSPORTER PERMEASE YBHS-RELATED"/>
    <property type="match status" value="1"/>
</dbReference>
<feature type="transmembrane region" description="Helical" evidence="6">
    <location>
        <begin position="243"/>
        <end position="261"/>
    </location>
</feature>
<sequence length="464" mass="50157">MASKFFLIAQREYLTRVRKKSFIVLTLAVPLLLAAFGFIIAKVASSDNDTTDVIEVRDDSGLNIASHLVSTPQLRFEAATGTLAEAKKSFLKAKHDGLVVLPAGLDVENPTGVQFFGKGNISLKKELAVKNALDKAFSDLKMKKSGLSQEQLDRLRSKVVLQAVSLDETGKEADSNALATSGMAYALALAIYLFIFIYGVQIMRGVGEEKSSRIMEVMLSSVKPFDLMMGKIVGIAAVGLTQFLLWGVLSFGVSSVVLPMLMGKDKPKTEVAAAPTAPGAAAASAADEPESAEVAFDKGMDTQKDQATNPAGRFAFFNTIANLPLGTILFGFIVYFLGGYLLYGALFGAVGAAVDDQTDTQQFMFPITMPLILSYIVGVSVILRNPDGPVAFWMSMFPLTSPIAMVIRLPFGVPAWQLALSIFLLILGFIGTVWVAARIYRVGILMYGKKVTYKELGKWMFYKG</sequence>
<dbReference type="Proteomes" id="UP000717634">
    <property type="component" value="Unassembled WGS sequence"/>
</dbReference>
<accession>A0ABX1HMH5</accession>
<evidence type="ECO:0000256" key="2">
    <source>
        <dbReference type="ARBA" id="ARBA00022475"/>
    </source>
</evidence>
<feature type="transmembrane region" description="Helical" evidence="6">
    <location>
        <begin position="323"/>
        <end position="343"/>
    </location>
</feature>
<dbReference type="PANTHER" id="PTHR30294">
    <property type="entry name" value="MEMBRANE COMPONENT OF ABC TRANSPORTER YHHJ-RELATED"/>
    <property type="match status" value="1"/>
</dbReference>
<protein>
    <submittedName>
        <fullName evidence="8">ABC-2 type transport system permease protein</fullName>
    </submittedName>
</protein>
<keyword evidence="5 6" id="KW-0472">Membrane</keyword>
<feature type="transmembrane region" description="Helical" evidence="6">
    <location>
        <begin position="363"/>
        <end position="383"/>
    </location>
</feature>
<keyword evidence="9" id="KW-1185">Reference proteome</keyword>
<dbReference type="Gene3D" id="3.40.190.10">
    <property type="entry name" value="Periplasmic binding protein-like II"/>
    <property type="match status" value="1"/>
</dbReference>
<organism evidence="8 9">
    <name type="scientific">Hymenobacter artigasi</name>
    <dbReference type="NCBI Taxonomy" id="2719616"/>
    <lineage>
        <taxon>Bacteria</taxon>
        <taxon>Pseudomonadati</taxon>
        <taxon>Bacteroidota</taxon>
        <taxon>Cytophagia</taxon>
        <taxon>Cytophagales</taxon>
        <taxon>Hymenobacteraceae</taxon>
        <taxon>Hymenobacter</taxon>
    </lineage>
</organism>
<evidence type="ECO:0000313" key="8">
    <source>
        <dbReference type="EMBL" id="NKI91459.1"/>
    </source>
</evidence>
<dbReference type="SUPFAM" id="SSF53850">
    <property type="entry name" value="Periplasmic binding protein-like II"/>
    <property type="match status" value="1"/>
</dbReference>
<feature type="transmembrane region" description="Helical" evidence="6">
    <location>
        <begin position="21"/>
        <end position="41"/>
    </location>
</feature>
<keyword evidence="4 6" id="KW-1133">Transmembrane helix</keyword>
<reference evidence="8 9" key="1">
    <citation type="submission" date="2020-03" db="EMBL/GenBank/DDBJ databases">
        <title>Genomic Encyclopedia of Type Strains, Phase IV (KMG-V): Genome sequencing to study the core and pangenomes of soil and plant-associated prokaryotes.</title>
        <authorList>
            <person name="Whitman W."/>
        </authorList>
    </citation>
    <scope>NUCLEOTIDE SEQUENCE [LARGE SCALE GENOMIC DNA]</scope>
    <source>
        <strain evidence="8 9">1B</strain>
    </source>
</reference>
<gene>
    <name evidence="8" type="ORF">HBN54_004078</name>
</gene>
<evidence type="ECO:0000256" key="4">
    <source>
        <dbReference type="ARBA" id="ARBA00022989"/>
    </source>
</evidence>
<evidence type="ECO:0000256" key="6">
    <source>
        <dbReference type="SAM" id="Phobius"/>
    </source>
</evidence>
<evidence type="ECO:0000313" key="9">
    <source>
        <dbReference type="Proteomes" id="UP000717634"/>
    </source>
</evidence>
<dbReference type="InterPro" id="IPR013525">
    <property type="entry name" value="ABC2_TM"/>
</dbReference>
<evidence type="ECO:0000259" key="7">
    <source>
        <dbReference type="Pfam" id="PF12698"/>
    </source>
</evidence>
<feature type="transmembrane region" description="Helical" evidence="6">
    <location>
        <begin position="415"/>
        <end position="440"/>
    </location>
</feature>
<dbReference type="InterPro" id="IPR051449">
    <property type="entry name" value="ABC-2_transporter_component"/>
</dbReference>
<evidence type="ECO:0000256" key="1">
    <source>
        <dbReference type="ARBA" id="ARBA00004651"/>
    </source>
</evidence>
<feature type="transmembrane region" description="Helical" evidence="6">
    <location>
        <begin position="183"/>
        <end position="202"/>
    </location>
</feature>
<evidence type="ECO:0000256" key="5">
    <source>
        <dbReference type="ARBA" id="ARBA00023136"/>
    </source>
</evidence>
<dbReference type="Pfam" id="PF12698">
    <property type="entry name" value="ABC2_membrane_3"/>
    <property type="match status" value="1"/>
</dbReference>
<dbReference type="RefSeq" id="WP_168675024.1">
    <property type="nucleotide sequence ID" value="NZ_JAAVTK010000017.1"/>
</dbReference>
<dbReference type="EMBL" id="JAAVTK010000017">
    <property type="protein sequence ID" value="NKI91459.1"/>
    <property type="molecule type" value="Genomic_DNA"/>
</dbReference>
<comment type="subcellular location">
    <subcellularLocation>
        <location evidence="1">Cell membrane</location>
        <topology evidence="1">Multi-pass membrane protein</topology>
    </subcellularLocation>
</comment>
<proteinExistence type="predicted"/>